<keyword evidence="2" id="KW-1185">Reference proteome</keyword>
<name>A0ABN8HQU8_9NEOP</name>
<proteinExistence type="predicted"/>
<reference evidence="1" key="1">
    <citation type="submission" date="2022-03" db="EMBL/GenBank/DDBJ databases">
        <authorList>
            <person name="Martin H S."/>
        </authorList>
    </citation>
    <scope>NUCLEOTIDE SEQUENCE</scope>
</reference>
<feature type="non-terminal residue" evidence="1">
    <location>
        <position position="88"/>
    </location>
</feature>
<evidence type="ECO:0000313" key="2">
    <source>
        <dbReference type="Proteomes" id="UP000837857"/>
    </source>
</evidence>
<accession>A0ABN8HQU8</accession>
<gene>
    <name evidence="1" type="ORF">IPOD504_LOCUS864</name>
</gene>
<organism evidence="1 2">
    <name type="scientific">Iphiclides podalirius</name>
    <name type="common">scarce swallowtail</name>
    <dbReference type="NCBI Taxonomy" id="110791"/>
    <lineage>
        <taxon>Eukaryota</taxon>
        <taxon>Metazoa</taxon>
        <taxon>Ecdysozoa</taxon>
        <taxon>Arthropoda</taxon>
        <taxon>Hexapoda</taxon>
        <taxon>Insecta</taxon>
        <taxon>Pterygota</taxon>
        <taxon>Neoptera</taxon>
        <taxon>Endopterygota</taxon>
        <taxon>Lepidoptera</taxon>
        <taxon>Glossata</taxon>
        <taxon>Ditrysia</taxon>
        <taxon>Papilionoidea</taxon>
        <taxon>Papilionidae</taxon>
        <taxon>Papilioninae</taxon>
        <taxon>Iphiclides</taxon>
    </lineage>
</organism>
<dbReference type="Proteomes" id="UP000837857">
    <property type="component" value="Chromosome 1"/>
</dbReference>
<sequence length="88" mass="10278">MCLHSKHWLRKERQSRMAVAARSLVLKGDRIRFRVALERAKAPNDSAHTSTSHVVYSYIHSTAHVPRIRYLPPNFNPEDHRCFYCMSA</sequence>
<dbReference type="EMBL" id="OW152813">
    <property type="protein sequence ID" value="CAH2036147.1"/>
    <property type="molecule type" value="Genomic_DNA"/>
</dbReference>
<protein>
    <submittedName>
        <fullName evidence="1">Uncharacterized protein</fullName>
    </submittedName>
</protein>
<evidence type="ECO:0000313" key="1">
    <source>
        <dbReference type="EMBL" id="CAH2036147.1"/>
    </source>
</evidence>